<evidence type="ECO:0000256" key="3">
    <source>
        <dbReference type="ARBA" id="ARBA00022692"/>
    </source>
</evidence>
<keyword evidence="4 6" id="KW-1133">Transmembrane helix</keyword>
<feature type="transmembrane region" description="Helical" evidence="6">
    <location>
        <begin position="105"/>
        <end position="124"/>
    </location>
</feature>
<dbReference type="Pfam" id="PF07690">
    <property type="entry name" value="MFS_1"/>
    <property type="match status" value="1"/>
</dbReference>
<feature type="transmembrane region" description="Helical" evidence="6">
    <location>
        <begin position="197"/>
        <end position="215"/>
    </location>
</feature>
<feature type="transmembrane region" description="Helical" evidence="6">
    <location>
        <begin position="305"/>
        <end position="323"/>
    </location>
</feature>
<evidence type="ECO:0000256" key="2">
    <source>
        <dbReference type="ARBA" id="ARBA00008432"/>
    </source>
</evidence>
<accession>A0A919DAH3</accession>
<evidence type="ECO:0000256" key="1">
    <source>
        <dbReference type="ARBA" id="ARBA00004141"/>
    </source>
</evidence>
<dbReference type="RefSeq" id="WP_189784157.1">
    <property type="nucleotide sequence ID" value="NZ_BNAT01000014.1"/>
</dbReference>
<feature type="transmembrane region" description="Helical" evidence="6">
    <location>
        <begin position="275"/>
        <end position="293"/>
    </location>
</feature>
<dbReference type="Proteomes" id="UP000603227">
    <property type="component" value="Unassembled WGS sequence"/>
</dbReference>
<gene>
    <name evidence="7" type="ORF">GCM10017771_43800</name>
</gene>
<dbReference type="AlphaFoldDB" id="A0A919DAH3"/>
<sequence>MTAPTQAPAASRGGRWIEHWDPENEAFWNETGEKVARRNLIFSVLSEHIGFSIWTVWSVMVLFMGPEYGLTPADKFFIVSMATLVGAIVRIPYTFAVALFGGRNWTIVSAGLLLIPTVAAFLVMEPGTSFTTFLVCAMLAGIGGGNFASSMTNINAFFPLRKKGWALGLNAGGGNIGVPVVQLVGLAVIGASGGPRVLLGIYIPFIVIAAVLAAVKMDNIAHLKNDTGAAKDAVKDAHTWIMSFLYIGTFGSFIGYSFAFGLVLQTQFGRTPLQAAYVTFLGPLLGSLIRPVGGSLADKYGGAKITLWNYVAMAAATGVIVVASMQKSLPLFTCAFITLFVLTGLGNGSTFKMIPGIYQAKALAKGLEGEEAAAYGRRLSGASMGIIGAVGALGGLGINLAFRQSFLTVGSGTGAFVSFLAFYGLCFAVTWAVYLRRPAAGTAQNTVATEAKPQLSYAEV</sequence>
<evidence type="ECO:0000256" key="4">
    <source>
        <dbReference type="ARBA" id="ARBA00022989"/>
    </source>
</evidence>
<feature type="transmembrane region" description="Helical" evidence="6">
    <location>
        <begin position="244"/>
        <end position="263"/>
    </location>
</feature>
<evidence type="ECO:0000256" key="6">
    <source>
        <dbReference type="SAM" id="Phobius"/>
    </source>
</evidence>
<keyword evidence="5 6" id="KW-0472">Membrane</keyword>
<feature type="transmembrane region" description="Helical" evidence="6">
    <location>
        <begin position="169"/>
        <end position="191"/>
    </location>
</feature>
<dbReference type="EMBL" id="BNAT01000014">
    <property type="protein sequence ID" value="GHE28434.1"/>
    <property type="molecule type" value="Genomic_DNA"/>
</dbReference>
<name>A0A919DAH3_9ACTN</name>
<comment type="subcellular location">
    <subcellularLocation>
        <location evidence="1">Membrane</location>
        <topology evidence="1">Multi-pass membrane protein</topology>
    </subcellularLocation>
</comment>
<dbReference type="Gene3D" id="1.20.1250.20">
    <property type="entry name" value="MFS general substrate transporter like domains"/>
    <property type="match status" value="1"/>
</dbReference>
<protein>
    <submittedName>
        <fullName evidence="7">MFS transporter</fullName>
    </submittedName>
</protein>
<dbReference type="CDD" id="cd17341">
    <property type="entry name" value="MFS_NRT2_like"/>
    <property type="match status" value="1"/>
</dbReference>
<evidence type="ECO:0000313" key="7">
    <source>
        <dbReference type="EMBL" id="GHE28434.1"/>
    </source>
</evidence>
<feature type="transmembrane region" description="Helical" evidence="6">
    <location>
        <begin position="130"/>
        <end position="148"/>
    </location>
</feature>
<keyword evidence="8" id="KW-1185">Reference proteome</keyword>
<proteinExistence type="inferred from homology"/>
<dbReference type="SUPFAM" id="SSF103473">
    <property type="entry name" value="MFS general substrate transporter"/>
    <property type="match status" value="1"/>
</dbReference>
<dbReference type="GO" id="GO:0015112">
    <property type="term" value="F:nitrate transmembrane transporter activity"/>
    <property type="evidence" value="ECO:0007669"/>
    <property type="project" value="InterPro"/>
</dbReference>
<dbReference type="PANTHER" id="PTHR23515">
    <property type="entry name" value="HIGH-AFFINITY NITRATE TRANSPORTER 2.3"/>
    <property type="match status" value="1"/>
</dbReference>
<reference evidence="7" key="1">
    <citation type="journal article" date="2014" name="Int. J. Syst. Evol. Microbiol.">
        <title>Complete genome sequence of Corynebacterium casei LMG S-19264T (=DSM 44701T), isolated from a smear-ripened cheese.</title>
        <authorList>
            <consortium name="US DOE Joint Genome Institute (JGI-PGF)"/>
            <person name="Walter F."/>
            <person name="Albersmeier A."/>
            <person name="Kalinowski J."/>
            <person name="Ruckert C."/>
        </authorList>
    </citation>
    <scope>NUCLEOTIDE SEQUENCE</scope>
    <source>
        <strain evidence="7">CGMCC 4.7403</strain>
    </source>
</reference>
<reference evidence="7" key="2">
    <citation type="submission" date="2020-09" db="EMBL/GenBank/DDBJ databases">
        <authorList>
            <person name="Sun Q."/>
            <person name="Zhou Y."/>
        </authorList>
    </citation>
    <scope>NUCLEOTIDE SEQUENCE</scope>
    <source>
        <strain evidence="7">CGMCC 4.7403</strain>
    </source>
</reference>
<dbReference type="InterPro" id="IPR036259">
    <property type="entry name" value="MFS_trans_sf"/>
</dbReference>
<keyword evidence="3 6" id="KW-0812">Transmembrane</keyword>
<comment type="caution">
    <text evidence="7">The sequence shown here is derived from an EMBL/GenBank/DDBJ whole genome shotgun (WGS) entry which is preliminary data.</text>
</comment>
<feature type="transmembrane region" description="Helical" evidence="6">
    <location>
        <begin position="384"/>
        <end position="402"/>
    </location>
</feature>
<feature type="transmembrane region" description="Helical" evidence="6">
    <location>
        <begin position="76"/>
        <end position="93"/>
    </location>
</feature>
<evidence type="ECO:0000313" key="8">
    <source>
        <dbReference type="Proteomes" id="UP000603227"/>
    </source>
</evidence>
<organism evidence="7 8">
    <name type="scientific">Streptomyces capitiformicae</name>
    <dbReference type="NCBI Taxonomy" id="2014920"/>
    <lineage>
        <taxon>Bacteria</taxon>
        <taxon>Bacillati</taxon>
        <taxon>Actinomycetota</taxon>
        <taxon>Actinomycetes</taxon>
        <taxon>Kitasatosporales</taxon>
        <taxon>Streptomycetaceae</taxon>
        <taxon>Streptomyces</taxon>
    </lineage>
</organism>
<feature type="transmembrane region" description="Helical" evidence="6">
    <location>
        <begin position="40"/>
        <end position="64"/>
    </location>
</feature>
<dbReference type="GO" id="GO:0016020">
    <property type="term" value="C:membrane"/>
    <property type="evidence" value="ECO:0007669"/>
    <property type="project" value="UniProtKB-SubCell"/>
</dbReference>
<feature type="transmembrane region" description="Helical" evidence="6">
    <location>
        <begin position="329"/>
        <end position="348"/>
    </location>
</feature>
<dbReference type="InterPro" id="IPR044772">
    <property type="entry name" value="NO3_transporter"/>
</dbReference>
<dbReference type="InterPro" id="IPR011701">
    <property type="entry name" value="MFS"/>
</dbReference>
<evidence type="ECO:0000256" key="5">
    <source>
        <dbReference type="ARBA" id="ARBA00023136"/>
    </source>
</evidence>
<feature type="transmembrane region" description="Helical" evidence="6">
    <location>
        <begin position="414"/>
        <end position="435"/>
    </location>
</feature>
<comment type="similarity">
    <text evidence="2">Belongs to the major facilitator superfamily. Nitrate/nitrite porter (TC 2.A.1.8) family.</text>
</comment>